<dbReference type="EMBL" id="MUMY01000022">
    <property type="protein sequence ID" value="ONM46607.1"/>
    <property type="molecule type" value="Genomic_DNA"/>
</dbReference>
<keyword evidence="1" id="KW-1133">Transmembrane helix</keyword>
<dbReference type="Proteomes" id="UP000188836">
    <property type="component" value="Unassembled WGS sequence"/>
</dbReference>
<dbReference type="RefSeq" id="WP_077120488.1">
    <property type="nucleotide sequence ID" value="NZ_LOKT01000024.1"/>
</dbReference>
<evidence type="ECO:0000256" key="1">
    <source>
        <dbReference type="SAM" id="Phobius"/>
    </source>
</evidence>
<evidence type="ECO:0000313" key="2">
    <source>
        <dbReference type="EMBL" id="ONM46607.1"/>
    </source>
</evidence>
<gene>
    <name evidence="2" type="ORF">B0T46_22070</name>
</gene>
<sequence length="136" mass="13126">MFVVALLLFALAVVALATGALGLTGRLPRNRFVGVHTEAALRDPAAFRAANRVAAPTSIAAGALLSAGALVSLAADGVVAVLVAVVVAAIALFTLGAGADAGARAAAAIAPPPEDIGGCGHSCGACSLRDTCQPAT</sequence>
<dbReference type="InterPro" id="IPR025962">
    <property type="entry name" value="SdpI/YhfL"/>
</dbReference>
<name>A0A1W0B954_9NOCA</name>
<accession>A0A1W0B954</accession>
<comment type="caution">
    <text evidence="2">The sequence shown here is derived from an EMBL/GenBank/DDBJ whole genome shotgun (WGS) entry which is preliminary data.</text>
</comment>
<protein>
    <recommendedName>
        <fullName evidence="4">SdpI family protein</fullName>
    </recommendedName>
</protein>
<reference evidence="2 3" key="1">
    <citation type="journal article" date="2016" name="Antonie Van Leeuwenhoek">
        <title>Nocardia donostiensis sp. nov., isolated from human respiratory specimens.</title>
        <authorList>
            <person name="Ercibengoa M."/>
            <person name="Bell M."/>
            <person name="Marimon J.M."/>
            <person name="Humrighouse B."/>
            <person name="Klenk H.P."/>
            <person name="Potter G."/>
            <person name="Perez-Trallero E."/>
        </authorList>
    </citation>
    <scope>NUCLEOTIDE SEQUENCE [LARGE SCALE GENOMIC DNA]</scope>
    <source>
        <strain evidence="2 3">X1655</strain>
    </source>
</reference>
<dbReference type="Pfam" id="PF13630">
    <property type="entry name" value="SdpI"/>
    <property type="match status" value="1"/>
</dbReference>
<evidence type="ECO:0000313" key="3">
    <source>
        <dbReference type="Proteomes" id="UP000188836"/>
    </source>
</evidence>
<dbReference type="STRING" id="1538463.B0T36_24475"/>
<keyword evidence="3" id="KW-1185">Reference proteome</keyword>
<evidence type="ECO:0008006" key="4">
    <source>
        <dbReference type="Google" id="ProtNLM"/>
    </source>
</evidence>
<organism evidence="2 3">
    <name type="scientific">Nocardia donostiensis</name>
    <dbReference type="NCBI Taxonomy" id="1538463"/>
    <lineage>
        <taxon>Bacteria</taxon>
        <taxon>Bacillati</taxon>
        <taxon>Actinomycetota</taxon>
        <taxon>Actinomycetes</taxon>
        <taxon>Mycobacteriales</taxon>
        <taxon>Nocardiaceae</taxon>
        <taxon>Nocardia</taxon>
    </lineage>
</organism>
<keyword evidence="1" id="KW-0472">Membrane</keyword>
<feature type="transmembrane region" description="Helical" evidence="1">
    <location>
        <begin position="73"/>
        <end position="95"/>
    </location>
</feature>
<keyword evidence="1" id="KW-0812">Transmembrane</keyword>
<proteinExistence type="predicted"/>
<dbReference type="AlphaFoldDB" id="A0A1W0B954"/>